<feature type="transmembrane region" description="Helical" evidence="1">
    <location>
        <begin position="49"/>
        <end position="72"/>
    </location>
</feature>
<gene>
    <name evidence="2" type="ORF">SAMN02746019_00028130</name>
</gene>
<dbReference type="RefSeq" id="WP_088572491.1">
    <property type="nucleotide sequence ID" value="NZ_FYEK01000078.1"/>
</dbReference>
<feature type="transmembrane region" description="Helical" evidence="1">
    <location>
        <begin position="12"/>
        <end position="29"/>
    </location>
</feature>
<dbReference type="Proteomes" id="UP000197025">
    <property type="component" value="Unassembled WGS sequence"/>
</dbReference>
<dbReference type="EMBL" id="FYEK01000078">
    <property type="protein sequence ID" value="SNB76099.1"/>
    <property type="molecule type" value="Genomic_DNA"/>
</dbReference>
<keyword evidence="3" id="KW-1185">Reference proteome</keyword>
<accession>A0A212RTR7</accession>
<keyword evidence="1" id="KW-0472">Membrane</keyword>
<organism evidence="2 3">
    <name type="scientific">Thermoflexus hugenholtzii JAD2</name>
    <dbReference type="NCBI Taxonomy" id="877466"/>
    <lineage>
        <taxon>Bacteria</taxon>
        <taxon>Bacillati</taxon>
        <taxon>Chloroflexota</taxon>
        <taxon>Thermoflexia</taxon>
        <taxon>Thermoflexales</taxon>
        <taxon>Thermoflexaceae</taxon>
        <taxon>Thermoflexus</taxon>
    </lineage>
</organism>
<name>A0A212RTR7_9CHLR</name>
<keyword evidence="1" id="KW-0812">Transmembrane</keyword>
<evidence type="ECO:0000313" key="2">
    <source>
        <dbReference type="EMBL" id="SNB76099.1"/>
    </source>
</evidence>
<dbReference type="InParanoid" id="A0A212RTR7"/>
<evidence type="ECO:0000313" key="3">
    <source>
        <dbReference type="Proteomes" id="UP000197025"/>
    </source>
</evidence>
<evidence type="ECO:0000256" key="1">
    <source>
        <dbReference type="SAM" id="Phobius"/>
    </source>
</evidence>
<reference evidence="3" key="1">
    <citation type="submission" date="2017-06" db="EMBL/GenBank/DDBJ databases">
        <authorList>
            <person name="Varghese N."/>
            <person name="Submissions S."/>
        </authorList>
    </citation>
    <scope>NUCLEOTIDE SEQUENCE [LARGE SCALE GENOMIC DNA]</scope>
    <source>
        <strain evidence="3">JAD2</strain>
    </source>
</reference>
<protein>
    <submittedName>
        <fullName evidence="2">Uncharacterized protein</fullName>
    </submittedName>
</protein>
<sequence length="155" mass="16714">MIRTVREGTEWVLIHIGVGALALLGLWEWERTGLAALRPLWSRLPGWPPVDVTFFLFTGGLGVGLLLGLGQTLTGRLPVAPASWILRSGLGGGLALLIPWGLFWIIGPERVLPPALPMDPEFYSSLLIFGVNGASLGLGVGLAQWTLLRRVSREA</sequence>
<dbReference type="AlphaFoldDB" id="A0A212RTR7"/>
<feature type="transmembrane region" description="Helical" evidence="1">
    <location>
        <begin position="126"/>
        <end position="148"/>
    </location>
</feature>
<keyword evidence="1" id="KW-1133">Transmembrane helix</keyword>
<proteinExistence type="predicted"/>
<feature type="transmembrane region" description="Helical" evidence="1">
    <location>
        <begin position="84"/>
        <end position="106"/>
    </location>
</feature>